<name>A0AAW0BQ40_9AGAR</name>
<keyword evidence="2" id="KW-0472">Membrane</keyword>
<organism evidence="3 4">
    <name type="scientific">Favolaschia claudopus</name>
    <dbReference type="NCBI Taxonomy" id="2862362"/>
    <lineage>
        <taxon>Eukaryota</taxon>
        <taxon>Fungi</taxon>
        <taxon>Dikarya</taxon>
        <taxon>Basidiomycota</taxon>
        <taxon>Agaricomycotina</taxon>
        <taxon>Agaricomycetes</taxon>
        <taxon>Agaricomycetidae</taxon>
        <taxon>Agaricales</taxon>
        <taxon>Marasmiineae</taxon>
        <taxon>Mycenaceae</taxon>
        <taxon>Favolaschia</taxon>
    </lineage>
</organism>
<reference evidence="3 4" key="1">
    <citation type="journal article" date="2024" name="J Genomics">
        <title>Draft genome sequencing and assembly of Favolaschia claudopus CIRM-BRFM 2984 isolated from oak limbs.</title>
        <authorList>
            <person name="Navarro D."/>
            <person name="Drula E."/>
            <person name="Chaduli D."/>
            <person name="Cazenave R."/>
            <person name="Ahrendt S."/>
            <person name="Wang J."/>
            <person name="Lipzen A."/>
            <person name="Daum C."/>
            <person name="Barry K."/>
            <person name="Grigoriev I.V."/>
            <person name="Favel A."/>
            <person name="Rosso M.N."/>
            <person name="Martin F."/>
        </authorList>
    </citation>
    <scope>NUCLEOTIDE SEQUENCE [LARGE SCALE GENOMIC DNA]</scope>
    <source>
        <strain evidence="3 4">CIRM-BRFM 2984</strain>
    </source>
</reference>
<comment type="caution">
    <text evidence="3">The sequence shown here is derived from an EMBL/GenBank/DDBJ whole genome shotgun (WGS) entry which is preliminary data.</text>
</comment>
<accession>A0AAW0BQ40</accession>
<feature type="transmembrane region" description="Helical" evidence="2">
    <location>
        <begin position="442"/>
        <end position="464"/>
    </location>
</feature>
<evidence type="ECO:0000256" key="1">
    <source>
        <dbReference type="SAM" id="MobiDB-lite"/>
    </source>
</evidence>
<evidence type="ECO:0000256" key="2">
    <source>
        <dbReference type="SAM" id="Phobius"/>
    </source>
</evidence>
<feature type="region of interest" description="Disordered" evidence="1">
    <location>
        <begin position="179"/>
        <end position="205"/>
    </location>
</feature>
<keyword evidence="2" id="KW-1133">Transmembrane helix</keyword>
<evidence type="ECO:0000313" key="3">
    <source>
        <dbReference type="EMBL" id="KAK7028330.1"/>
    </source>
</evidence>
<evidence type="ECO:0000313" key="4">
    <source>
        <dbReference type="Proteomes" id="UP001362999"/>
    </source>
</evidence>
<dbReference type="EMBL" id="JAWWNJ010000028">
    <property type="protein sequence ID" value="KAK7028330.1"/>
    <property type="molecule type" value="Genomic_DNA"/>
</dbReference>
<protein>
    <submittedName>
        <fullName evidence="3">Uncharacterized protein</fullName>
    </submittedName>
</protein>
<sequence>MILKSALNPSQPPKKRSSLFRFTVWIVGILGKRADLFLVKFFVGIGQHLFEFKNFAHTRIYQNQTLEEVTNRASVVRPLIDESQTFDIAVTVWTLPNEERDGERTSDEPIEIPLYSDIAFHGVKLADKHLTTTLQYKLPIAALFPLGAKYTRPQSIADKAVEAFSISMPLLEFHEYRSKCSPRKSTEDDDENESDESDDLEDDDARSNRWVSVVSDISKNPLHAVKRHPFVLTRTQIRIVDEVHVMNRKAYNKEHNKLKATSCGQQMNSVPDYNLCHRLYVQNGNWETRFELQIPDQDTQKLRTEWAYAPYIGDAGFSAGPKDIVPIPVTRERCTEFEDPSATDPEFIDIRWQISYTGRSPAKFSATEMFSFPRRVAHNDSDHKKAKAHSSSELWNGLYGHRFYEDAHPRRRLFIAAITSILSFFVAVLDLGYWYTRTSTAYISISGTILIASSRIIAALTHIANTAETDRMVVLSLSMSDWWPWVWLIVITFFTKFSLPLLMLKTVTRLELVERKEGTVLFFPSLRFVEPTHKERSSHRMDLRTTWDIKAGVCLSLIAIYYIFTPDEYHLISANIPAPSAEDLPTNSIARFHALVFFPLRFTGTMTQLLLNHRFKTFAGSYKAAVLLRTIMTVLLLTRYSPTLVGRFDARPGLSAPQVVEMVALVFTIWQALVFPKAVQKEEDDSE</sequence>
<dbReference type="Proteomes" id="UP001362999">
    <property type="component" value="Unassembled WGS sequence"/>
</dbReference>
<feature type="transmembrane region" description="Helical" evidence="2">
    <location>
        <begin position="413"/>
        <end position="435"/>
    </location>
</feature>
<proteinExistence type="predicted"/>
<feature type="compositionally biased region" description="Acidic residues" evidence="1">
    <location>
        <begin position="187"/>
        <end position="204"/>
    </location>
</feature>
<keyword evidence="2" id="KW-0812">Transmembrane</keyword>
<dbReference type="AlphaFoldDB" id="A0AAW0BQ40"/>
<feature type="transmembrane region" description="Helical" evidence="2">
    <location>
        <begin position="484"/>
        <end position="504"/>
    </location>
</feature>
<keyword evidence="4" id="KW-1185">Reference proteome</keyword>
<gene>
    <name evidence="3" type="ORF">R3P38DRAFT_3394488</name>
</gene>